<comment type="caution">
    <text evidence="1">The sequence shown here is derived from an EMBL/GenBank/DDBJ whole genome shotgun (WGS) entry which is preliminary data.</text>
</comment>
<sequence>MKSLLGLDESGVNVQQQRPRILVALPPTNEAALEVLQQTLRTLAVDGDELRLSTCLCLDKHQSNGLVIMAYRRLQRLIAPLLQSIANAEPCQSVAFVGSAQASNTSRWPT</sequence>
<protein>
    <submittedName>
        <fullName evidence="1">Uncharacterized protein</fullName>
    </submittedName>
</protein>
<evidence type="ECO:0000313" key="2">
    <source>
        <dbReference type="Proteomes" id="UP001465755"/>
    </source>
</evidence>
<reference evidence="1 2" key="1">
    <citation type="journal article" date="2024" name="Nat. Commun.">
        <title>Phylogenomics reveals the evolutionary origins of lichenization in chlorophyte algae.</title>
        <authorList>
            <person name="Puginier C."/>
            <person name="Libourel C."/>
            <person name="Otte J."/>
            <person name="Skaloud P."/>
            <person name="Haon M."/>
            <person name="Grisel S."/>
            <person name="Petersen M."/>
            <person name="Berrin J.G."/>
            <person name="Delaux P.M."/>
            <person name="Dal Grande F."/>
            <person name="Keller J."/>
        </authorList>
    </citation>
    <scope>NUCLEOTIDE SEQUENCE [LARGE SCALE GENOMIC DNA]</scope>
    <source>
        <strain evidence="1 2">SAG 2036</strain>
    </source>
</reference>
<gene>
    <name evidence="1" type="ORF">WJX73_003761</name>
</gene>
<keyword evidence="2" id="KW-1185">Reference proteome</keyword>
<dbReference type="Proteomes" id="UP001465755">
    <property type="component" value="Unassembled WGS sequence"/>
</dbReference>
<accession>A0AAW1PJ32</accession>
<evidence type="ECO:0000313" key="1">
    <source>
        <dbReference type="EMBL" id="KAK9808516.1"/>
    </source>
</evidence>
<proteinExistence type="predicted"/>
<name>A0AAW1PJ32_9CHLO</name>
<organism evidence="1 2">
    <name type="scientific">Symbiochloris irregularis</name>
    <dbReference type="NCBI Taxonomy" id="706552"/>
    <lineage>
        <taxon>Eukaryota</taxon>
        <taxon>Viridiplantae</taxon>
        <taxon>Chlorophyta</taxon>
        <taxon>core chlorophytes</taxon>
        <taxon>Trebouxiophyceae</taxon>
        <taxon>Trebouxiales</taxon>
        <taxon>Trebouxiaceae</taxon>
        <taxon>Symbiochloris</taxon>
    </lineage>
</organism>
<dbReference type="EMBL" id="JALJOQ010000022">
    <property type="protein sequence ID" value="KAK9808516.1"/>
    <property type="molecule type" value="Genomic_DNA"/>
</dbReference>
<dbReference type="AlphaFoldDB" id="A0AAW1PJ32"/>